<keyword evidence="3" id="KW-1185">Reference proteome</keyword>
<dbReference type="SMART" id="SM00409">
    <property type="entry name" value="IG"/>
    <property type="match status" value="2"/>
</dbReference>
<name>A0ABD1F7B0_HYPHA</name>
<feature type="domain" description="Ig-like" evidence="1">
    <location>
        <begin position="44"/>
        <end position="147"/>
    </location>
</feature>
<dbReference type="AlphaFoldDB" id="A0ABD1F7B0"/>
<dbReference type="EMBL" id="JBDJPC010000003">
    <property type="protein sequence ID" value="KAL1509840.1"/>
    <property type="molecule type" value="Genomic_DNA"/>
</dbReference>
<evidence type="ECO:0000259" key="1">
    <source>
        <dbReference type="PROSITE" id="PS50835"/>
    </source>
</evidence>
<dbReference type="PANTHER" id="PTHR23279">
    <property type="entry name" value="DEFECTIVE PROBOSCIS EXTENSION RESPONSE DPR -RELATED"/>
    <property type="match status" value="1"/>
</dbReference>
<dbReference type="Proteomes" id="UP001566132">
    <property type="component" value="Unassembled WGS sequence"/>
</dbReference>
<dbReference type="SUPFAM" id="SSF48726">
    <property type="entry name" value="Immunoglobulin"/>
    <property type="match status" value="2"/>
</dbReference>
<comment type="caution">
    <text evidence="2">The sequence shown here is derived from an EMBL/GenBank/DDBJ whole genome shotgun (WGS) entry which is preliminary data.</text>
</comment>
<dbReference type="InterPro" id="IPR013106">
    <property type="entry name" value="Ig_V-set"/>
</dbReference>
<proteinExistence type="predicted"/>
<dbReference type="PANTHER" id="PTHR23279:SF41">
    <property type="entry name" value="DEFECTIVE PROBOSCIS EXTENSION RESPONSE 4-RELATED"/>
    <property type="match status" value="1"/>
</dbReference>
<organism evidence="2 3">
    <name type="scientific">Hypothenemus hampei</name>
    <name type="common">Coffee berry borer</name>
    <dbReference type="NCBI Taxonomy" id="57062"/>
    <lineage>
        <taxon>Eukaryota</taxon>
        <taxon>Metazoa</taxon>
        <taxon>Ecdysozoa</taxon>
        <taxon>Arthropoda</taxon>
        <taxon>Hexapoda</taxon>
        <taxon>Insecta</taxon>
        <taxon>Pterygota</taxon>
        <taxon>Neoptera</taxon>
        <taxon>Endopterygota</taxon>
        <taxon>Coleoptera</taxon>
        <taxon>Polyphaga</taxon>
        <taxon>Cucujiformia</taxon>
        <taxon>Curculionidae</taxon>
        <taxon>Scolytinae</taxon>
        <taxon>Hypothenemus</taxon>
    </lineage>
</organism>
<feature type="domain" description="Ig-like" evidence="1">
    <location>
        <begin position="171"/>
        <end position="246"/>
    </location>
</feature>
<dbReference type="InterPro" id="IPR007110">
    <property type="entry name" value="Ig-like_dom"/>
</dbReference>
<evidence type="ECO:0000313" key="3">
    <source>
        <dbReference type="Proteomes" id="UP001566132"/>
    </source>
</evidence>
<dbReference type="SMART" id="SM00408">
    <property type="entry name" value="IGc2"/>
    <property type="match status" value="1"/>
</dbReference>
<reference evidence="2 3" key="1">
    <citation type="submission" date="2024-05" db="EMBL/GenBank/DDBJ databases">
        <title>Genetic variation in Jamaican populations of the coffee berry borer (Hypothenemus hampei).</title>
        <authorList>
            <person name="Errbii M."/>
            <person name="Myrie A."/>
        </authorList>
    </citation>
    <scope>NUCLEOTIDE SEQUENCE [LARGE SCALE GENOMIC DNA]</scope>
    <source>
        <strain evidence="2">JA-Hopewell-2020-01-JO</strain>
        <tissue evidence="2">Whole body</tissue>
    </source>
</reference>
<dbReference type="InterPro" id="IPR037448">
    <property type="entry name" value="Zig-8"/>
</dbReference>
<dbReference type="Pfam" id="PF07686">
    <property type="entry name" value="V-set"/>
    <property type="match status" value="1"/>
</dbReference>
<dbReference type="SMART" id="SM00406">
    <property type="entry name" value="IGv"/>
    <property type="match status" value="1"/>
</dbReference>
<accession>A0ABD1F7B0</accession>
<dbReference type="PROSITE" id="PS50835">
    <property type="entry name" value="IG_LIKE"/>
    <property type="match status" value="2"/>
</dbReference>
<dbReference type="InterPro" id="IPR036179">
    <property type="entry name" value="Ig-like_dom_sf"/>
</dbReference>
<gene>
    <name evidence="2" type="ORF">ABEB36_004517</name>
</gene>
<dbReference type="CDD" id="cd00096">
    <property type="entry name" value="Ig"/>
    <property type="match status" value="1"/>
</dbReference>
<dbReference type="Gene3D" id="2.60.40.10">
    <property type="entry name" value="Immunoglobulins"/>
    <property type="match status" value="2"/>
</dbReference>
<protein>
    <recommendedName>
        <fullName evidence="1">Ig-like domain-containing protein</fullName>
    </recommendedName>
</protein>
<dbReference type="InterPro" id="IPR003598">
    <property type="entry name" value="Ig_sub2"/>
</dbReference>
<evidence type="ECO:0000313" key="2">
    <source>
        <dbReference type="EMBL" id="KAL1509840.1"/>
    </source>
</evidence>
<sequence>MRGINGDARVPYNFKFDFTLVCFLVCITFTPRDVLGYQKSSVTPYFDEISARDFEVPEGQTVIIPCTVRNLSYEKVVSWIRSKDIHILTSGSLTFASDYRFEVVHSDSNNDFWGLRIRGVKVEDSGQYECQVNTEPKMSLAYKLTVSKIGTDENSKWLGYATIHEPKEVFVQNGSPYAIQCEISTTISKKISTEVWWLHEDTQILSQPIESSRITIHTSLSEQANIIHSILTFHYVTWQDAGTYTCLQPSVKKDNIKLVIVEAESSEAMQRDFPLASFSTKNYTAIVPIILTLHFSTRLYLALLF</sequence>
<dbReference type="InterPro" id="IPR013783">
    <property type="entry name" value="Ig-like_fold"/>
</dbReference>
<dbReference type="InterPro" id="IPR003599">
    <property type="entry name" value="Ig_sub"/>
</dbReference>